<keyword evidence="5" id="KW-0378">Hydrolase</keyword>
<evidence type="ECO:0000259" key="2">
    <source>
        <dbReference type="PROSITE" id="PS50113"/>
    </source>
</evidence>
<dbReference type="Gene3D" id="1.10.3210.10">
    <property type="entry name" value="Hypothetical protein af1432"/>
    <property type="match status" value="1"/>
</dbReference>
<dbReference type="Pfam" id="PF08448">
    <property type="entry name" value="PAS_4"/>
    <property type="match status" value="1"/>
</dbReference>
<keyword evidence="6" id="KW-1185">Reference proteome</keyword>
<dbReference type="NCBIfam" id="TIGR00229">
    <property type="entry name" value="sensory_box"/>
    <property type="match status" value="2"/>
</dbReference>
<dbReference type="AlphaFoldDB" id="C0GER8"/>
<evidence type="ECO:0000313" key="5">
    <source>
        <dbReference type="EMBL" id="EEG78100.1"/>
    </source>
</evidence>
<dbReference type="CDD" id="cd00077">
    <property type="entry name" value="HDc"/>
    <property type="match status" value="1"/>
</dbReference>
<dbReference type="SMART" id="SM00091">
    <property type="entry name" value="PAS"/>
    <property type="match status" value="3"/>
</dbReference>
<dbReference type="SUPFAM" id="SSF109604">
    <property type="entry name" value="HD-domain/PDEase-like"/>
    <property type="match status" value="1"/>
</dbReference>
<dbReference type="eggNOG" id="COG2199">
    <property type="taxonomic scope" value="Bacteria"/>
</dbReference>
<dbReference type="GO" id="GO:0006355">
    <property type="term" value="P:regulation of DNA-templated transcription"/>
    <property type="evidence" value="ECO:0007669"/>
    <property type="project" value="InterPro"/>
</dbReference>
<dbReference type="Gene3D" id="3.30.70.270">
    <property type="match status" value="1"/>
</dbReference>
<evidence type="ECO:0000259" key="1">
    <source>
        <dbReference type="PROSITE" id="PS50112"/>
    </source>
</evidence>
<dbReference type="InterPro" id="IPR013655">
    <property type="entry name" value="PAS_fold_3"/>
</dbReference>
<accession>C0GER8</accession>
<dbReference type="SUPFAM" id="SSF55785">
    <property type="entry name" value="PYP-like sensor domain (PAS domain)"/>
    <property type="match status" value="3"/>
</dbReference>
<dbReference type="CDD" id="cd01949">
    <property type="entry name" value="GGDEF"/>
    <property type="match status" value="1"/>
</dbReference>
<dbReference type="InterPro" id="IPR029787">
    <property type="entry name" value="Nucleotide_cyclase"/>
</dbReference>
<dbReference type="eggNOG" id="COG3437">
    <property type="taxonomic scope" value="Bacteria"/>
</dbReference>
<dbReference type="GO" id="GO:0016787">
    <property type="term" value="F:hydrolase activity"/>
    <property type="evidence" value="ECO:0007669"/>
    <property type="project" value="UniProtKB-KW"/>
</dbReference>
<feature type="domain" description="PAS" evidence="1">
    <location>
        <begin position="264"/>
        <end position="309"/>
    </location>
</feature>
<feature type="domain" description="PAC" evidence="2">
    <location>
        <begin position="312"/>
        <end position="364"/>
    </location>
</feature>
<dbReference type="PROSITE" id="PS50112">
    <property type="entry name" value="PAS"/>
    <property type="match status" value="2"/>
</dbReference>
<protein>
    <submittedName>
        <fullName evidence="5">Diguanylate cyclase and metal dependent phosphohydrolase</fullName>
    </submittedName>
</protein>
<proteinExistence type="predicted"/>
<evidence type="ECO:0000259" key="3">
    <source>
        <dbReference type="PROSITE" id="PS50887"/>
    </source>
</evidence>
<dbReference type="PROSITE" id="PS50113">
    <property type="entry name" value="PAC"/>
    <property type="match status" value="2"/>
</dbReference>
<dbReference type="InterPro" id="IPR035965">
    <property type="entry name" value="PAS-like_dom_sf"/>
</dbReference>
<dbReference type="Proteomes" id="UP000006443">
    <property type="component" value="Unassembled WGS sequence"/>
</dbReference>
<dbReference type="SMART" id="SM00267">
    <property type="entry name" value="GGDEF"/>
    <property type="match status" value="1"/>
</dbReference>
<dbReference type="PROSITE" id="PS50887">
    <property type="entry name" value="GGDEF"/>
    <property type="match status" value="1"/>
</dbReference>
<dbReference type="SMART" id="SM00471">
    <property type="entry name" value="HDc"/>
    <property type="match status" value="1"/>
</dbReference>
<dbReference type="SMART" id="SM00086">
    <property type="entry name" value="PAC"/>
    <property type="match status" value="2"/>
</dbReference>
<dbReference type="Pfam" id="PF00990">
    <property type="entry name" value="GGDEF"/>
    <property type="match status" value="1"/>
</dbReference>
<gene>
    <name evidence="5" type="ORF">DealDRAFT_0977</name>
</gene>
<evidence type="ECO:0000259" key="4">
    <source>
        <dbReference type="PROSITE" id="PS51832"/>
    </source>
</evidence>
<dbReference type="SUPFAM" id="SSF55073">
    <property type="entry name" value="Nucleotide cyclase"/>
    <property type="match status" value="1"/>
</dbReference>
<dbReference type="InterPro" id="IPR043128">
    <property type="entry name" value="Rev_trsase/Diguanyl_cyclase"/>
</dbReference>
<dbReference type="NCBIfam" id="TIGR00254">
    <property type="entry name" value="GGDEF"/>
    <property type="match status" value="1"/>
</dbReference>
<dbReference type="InterPro" id="IPR001610">
    <property type="entry name" value="PAC"/>
</dbReference>
<dbReference type="Gene3D" id="2.10.70.100">
    <property type="match status" value="1"/>
</dbReference>
<dbReference type="InterPro" id="IPR000700">
    <property type="entry name" value="PAS-assoc_C"/>
</dbReference>
<dbReference type="Pfam" id="PF00989">
    <property type="entry name" value="PAS"/>
    <property type="match status" value="1"/>
</dbReference>
<evidence type="ECO:0000313" key="6">
    <source>
        <dbReference type="Proteomes" id="UP000006443"/>
    </source>
</evidence>
<dbReference type="PANTHER" id="PTHR43155:SF2">
    <property type="entry name" value="CYCLIC DI-GMP PHOSPHODIESTERASE PA4108"/>
    <property type="match status" value="1"/>
</dbReference>
<dbReference type="InterPro" id="IPR037522">
    <property type="entry name" value="HD_GYP_dom"/>
</dbReference>
<dbReference type="CDD" id="cd00130">
    <property type="entry name" value="PAS"/>
    <property type="match status" value="3"/>
</dbReference>
<dbReference type="InterPro" id="IPR013656">
    <property type="entry name" value="PAS_4"/>
</dbReference>
<dbReference type="Gene3D" id="3.30.450.20">
    <property type="entry name" value="PAS domain"/>
    <property type="match status" value="4"/>
</dbReference>
<name>C0GER8_DETAL</name>
<feature type="domain" description="PAS" evidence="1">
    <location>
        <begin position="365"/>
        <end position="438"/>
    </location>
</feature>
<feature type="domain" description="GGDEF" evidence="3">
    <location>
        <begin position="524"/>
        <end position="659"/>
    </location>
</feature>
<organism evidence="5 6">
    <name type="scientific">Dethiobacter alkaliphilus AHT 1</name>
    <dbReference type="NCBI Taxonomy" id="555088"/>
    <lineage>
        <taxon>Bacteria</taxon>
        <taxon>Bacillati</taxon>
        <taxon>Bacillota</taxon>
        <taxon>Dethiobacteria</taxon>
        <taxon>Dethiobacterales</taxon>
        <taxon>Dethiobacteraceae</taxon>
        <taxon>Dethiobacter</taxon>
    </lineage>
</organism>
<dbReference type="PANTHER" id="PTHR43155">
    <property type="entry name" value="CYCLIC DI-GMP PHOSPHODIESTERASE PA4108-RELATED"/>
    <property type="match status" value="1"/>
</dbReference>
<sequence>MVEYSADGFAYQKLVCDENDRPCDYEFIALNPAYESLTNLKADKVIGRRATEVLPGGYFQDFNWVSFFARVALQQISDEHIYYSPSLSRWFHIRAYSPQKYYFFTQVRDITSEMEKLEEQETINTAFNDVIFVLNEEYEFINIYAADDCYLFMPREEIIGKNIHEIVDGELAAEFVEAFARAFDSGQKQRVEYKLPLSGAQWWYEAEIMFRQGLLNEKKYIVVARDYSEKKRILRRSEKNLKDAHAIARMGSWDLDLATDHLSWSEGIYKIFEVNPENFAASYEAFLEFIHPDDRDLVDQAYKESVKNKTPYEITHRLLMPDGRVKWVNEIGRTDYDLQGRPLRSYGTVQDITNLKRAEQSIYEEKERLRVTLRSIGDAVITTDKFGAITDINTVAEKLTGWAAADACGRPLQEVFHIVHGVTREACEDPVQCVLQSGEICELDSETMLITKDGREVHIADSAAPIRNDDGDILGVILVFRDFSEEKQKQERIAYLSYHDSLTGLYNRRFFEEQLDRLDTPRNYPLTIIVGDVNGLKLTNDAFGHLIGDDLLKQAAAILQEACRADDIIARWGGDEFVILLPNASQEDAKRIIKRIKNAMDQIELVPINLSISFGSHSKVTPEADILDILKSAEDDMYKNKLLESQKVVGEIIAKIVDTLHVAAPREKLHAQRVAQLCSLTGKAMGFSQEKIKQLETTGYMHDVGKISIPGSILSKSGELTEEEWREIKRHPEVGYRILSSYNETADIAGFVLAHHERVDGSGYPKGLKGPDIPLEAKILGVADTFAAMTGEGHYKKPVPAEDAAAELKAKAGTQLDSDVVQVFVEKVLNMVN</sequence>
<dbReference type="eggNOG" id="COG4191">
    <property type="taxonomic scope" value="Bacteria"/>
</dbReference>
<comment type="caution">
    <text evidence="5">The sequence shown here is derived from an EMBL/GenBank/DDBJ whole genome shotgun (WGS) entry which is preliminary data.</text>
</comment>
<dbReference type="Pfam" id="PF08447">
    <property type="entry name" value="PAS_3"/>
    <property type="match status" value="1"/>
</dbReference>
<dbReference type="InterPro" id="IPR000160">
    <property type="entry name" value="GGDEF_dom"/>
</dbReference>
<dbReference type="InterPro" id="IPR003607">
    <property type="entry name" value="HD/PDEase_dom"/>
</dbReference>
<dbReference type="STRING" id="555088.DealDRAFT_0977"/>
<dbReference type="InterPro" id="IPR013767">
    <property type="entry name" value="PAS_fold"/>
</dbReference>
<dbReference type="InterPro" id="IPR000014">
    <property type="entry name" value="PAS"/>
</dbReference>
<reference evidence="5 6" key="1">
    <citation type="submission" date="2009-02" db="EMBL/GenBank/DDBJ databases">
        <title>Sequencing of the draft genome and assembly of Dethiobacter alkaliphilus AHT 1.</title>
        <authorList>
            <consortium name="US DOE Joint Genome Institute (JGI-PGF)"/>
            <person name="Lucas S."/>
            <person name="Copeland A."/>
            <person name="Lapidus A."/>
            <person name="Glavina del Rio T."/>
            <person name="Dalin E."/>
            <person name="Tice H."/>
            <person name="Bruce D."/>
            <person name="Goodwin L."/>
            <person name="Pitluck S."/>
            <person name="Larimer F."/>
            <person name="Land M.L."/>
            <person name="Hauser L."/>
            <person name="Muyzer G."/>
        </authorList>
    </citation>
    <scope>NUCLEOTIDE SEQUENCE [LARGE SCALE GENOMIC DNA]</scope>
    <source>
        <strain evidence="5 6">AHT 1</strain>
    </source>
</reference>
<dbReference type="PROSITE" id="PS51832">
    <property type="entry name" value="HD_GYP"/>
    <property type="match status" value="1"/>
</dbReference>
<feature type="domain" description="PAC" evidence="2">
    <location>
        <begin position="443"/>
        <end position="495"/>
    </location>
</feature>
<feature type="domain" description="HD-GYP" evidence="4">
    <location>
        <begin position="645"/>
        <end position="833"/>
    </location>
</feature>
<dbReference type="EMBL" id="ACJM01000004">
    <property type="protein sequence ID" value="EEG78100.1"/>
    <property type="molecule type" value="Genomic_DNA"/>
</dbReference>
<dbReference type="Pfam" id="PF13487">
    <property type="entry name" value="HD_5"/>
    <property type="match status" value="1"/>
</dbReference>